<sequence length="72" mass="8318">MRVLLVKLRHIHNMVDVVVSQLISESLDSPQQSLNSQSLVSLLLFLMMRIYQAVAYTRQHSVYDKITSPLFD</sequence>
<dbReference type="EMBL" id="RRYP01018829">
    <property type="protein sequence ID" value="TNV73465.1"/>
    <property type="molecule type" value="Genomic_DNA"/>
</dbReference>
<evidence type="ECO:0000313" key="1">
    <source>
        <dbReference type="EMBL" id="TNV73465.1"/>
    </source>
</evidence>
<keyword evidence="2" id="KW-1185">Reference proteome</keyword>
<reference evidence="1" key="1">
    <citation type="submission" date="2019-06" db="EMBL/GenBank/DDBJ databases">
        <authorList>
            <person name="Zheng W."/>
        </authorList>
    </citation>
    <scope>NUCLEOTIDE SEQUENCE</scope>
    <source>
        <strain evidence="1">QDHG01</strain>
    </source>
</reference>
<comment type="caution">
    <text evidence="1">The sequence shown here is derived from an EMBL/GenBank/DDBJ whole genome shotgun (WGS) entry which is preliminary data.</text>
</comment>
<name>A0A8J8NFL7_HALGN</name>
<dbReference type="AlphaFoldDB" id="A0A8J8NFL7"/>
<gene>
    <name evidence="1" type="ORF">FGO68_gene3537</name>
</gene>
<accession>A0A8J8NFL7</accession>
<organism evidence="1 2">
    <name type="scientific">Halteria grandinella</name>
    <dbReference type="NCBI Taxonomy" id="5974"/>
    <lineage>
        <taxon>Eukaryota</taxon>
        <taxon>Sar</taxon>
        <taxon>Alveolata</taxon>
        <taxon>Ciliophora</taxon>
        <taxon>Intramacronucleata</taxon>
        <taxon>Spirotrichea</taxon>
        <taxon>Stichotrichia</taxon>
        <taxon>Sporadotrichida</taxon>
        <taxon>Halteriidae</taxon>
        <taxon>Halteria</taxon>
    </lineage>
</organism>
<protein>
    <submittedName>
        <fullName evidence="1">Uncharacterized protein</fullName>
    </submittedName>
</protein>
<dbReference type="Proteomes" id="UP000785679">
    <property type="component" value="Unassembled WGS sequence"/>
</dbReference>
<evidence type="ECO:0000313" key="2">
    <source>
        <dbReference type="Proteomes" id="UP000785679"/>
    </source>
</evidence>
<proteinExistence type="predicted"/>